<keyword evidence="4 5" id="KW-0472">Membrane</keyword>
<feature type="transmembrane region" description="Helical" evidence="5">
    <location>
        <begin position="134"/>
        <end position="154"/>
    </location>
</feature>
<evidence type="ECO:0000313" key="8">
    <source>
        <dbReference type="Proteomes" id="UP000244896"/>
    </source>
</evidence>
<dbReference type="NCBIfam" id="TIGR03902">
    <property type="entry name" value="rhom_GG_sort"/>
    <property type="match status" value="1"/>
</dbReference>
<evidence type="ECO:0000313" key="7">
    <source>
        <dbReference type="EMBL" id="AWI09551.1"/>
    </source>
</evidence>
<dbReference type="SUPFAM" id="SSF144091">
    <property type="entry name" value="Rhomboid-like"/>
    <property type="match status" value="1"/>
</dbReference>
<dbReference type="EMBL" id="CP023004">
    <property type="protein sequence ID" value="AWI09551.1"/>
    <property type="molecule type" value="Genomic_DNA"/>
</dbReference>
<dbReference type="InterPro" id="IPR035952">
    <property type="entry name" value="Rhomboid-like_sf"/>
</dbReference>
<dbReference type="InterPro" id="IPR022764">
    <property type="entry name" value="Peptidase_S54_rhomboid_dom"/>
</dbReference>
<evidence type="ECO:0000256" key="2">
    <source>
        <dbReference type="ARBA" id="ARBA00022692"/>
    </source>
</evidence>
<dbReference type="Pfam" id="PF01694">
    <property type="entry name" value="Rhomboid"/>
    <property type="match status" value="1"/>
</dbReference>
<gene>
    <name evidence="7" type="primary">rrtA</name>
    <name evidence="7" type="ORF">CKA38_10125</name>
</gene>
<dbReference type="GO" id="GO:0016020">
    <property type="term" value="C:membrane"/>
    <property type="evidence" value="ECO:0007669"/>
    <property type="project" value="UniProtKB-SubCell"/>
</dbReference>
<feature type="transmembrane region" description="Helical" evidence="5">
    <location>
        <begin position="78"/>
        <end position="100"/>
    </location>
</feature>
<feature type="transmembrane region" description="Helical" evidence="5">
    <location>
        <begin position="106"/>
        <end position="127"/>
    </location>
</feature>
<keyword evidence="2 5" id="KW-0812">Transmembrane</keyword>
<organism evidence="7 8">
    <name type="scientific">Ereboglobus luteus</name>
    <dbReference type="NCBI Taxonomy" id="1796921"/>
    <lineage>
        <taxon>Bacteria</taxon>
        <taxon>Pseudomonadati</taxon>
        <taxon>Verrucomicrobiota</taxon>
        <taxon>Opitutia</taxon>
        <taxon>Opitutales</taxon>
        <taxon>Opitutaceae</taxon>
        <taxon>Ereboglobus</taxon>
    </lineage>
</organism>
<dbReference type="Gene3D" id="1.20.1540.10">
    <property type="entry name" value="Rhomboid-like"/>
    <property type="match status" value="1"/>
</dbReference>
<dbReference type="GO" id="GO:0004252">
    <property type="term" value="F:serine-type endopeptidase activity"/>
    <property type="evidence" value="ECO:0007669"/>
    <property type="project" value="InterPro"/>
</dbReference>
<comment type="subcellular location">
    <subcellularLocation>
        <location evidence="1">Membrane</location>
        <topology evidence="1">Multi-pass membrane protein</topology>
    </subcellularLocation>
</comment>
<reference evidence="7 8" key="1">
    <citation type="journal article" date="2018" name="Syst. Appl. Microbiol.">
        <title>Ereboglobus luteus gen. nov. sp. nov. from cockroach guts, and new insights into the oxygen relationship of the genera Opitutus and Didymococcus (Verrucomicrobia: Opitutaceae).</title>
        <authorList>
            <person name="Tegtmeier D."/>
            <person name="Belitz A."/>
            <person name="Radek R."/>
            <person name="Heimerl T."/>
            <person name="Brune A."/>
        </authorList>
    </citation>
    <scope>NUCLEOTIDE SEQUENCE [LARGE SCALE GENOMIC DNA]</scope>
    <source>
        <strain evidence="7 8">Ho45</strain>
    </source>
</reference>
<sequence length="247" mass="27839">MHAQKLSSTSRSAANLRVFEMIPPFSSLLKPRLLPWLFLPGGVLALVAQSWPELARALVYDRSAIIAGEWWRMWTGNFVHFGWVHFALDTGLYFLIGWALVYRYRWWLNVGWLVLMPLAVTTTIFVFDADMIRYGGLSGANVGWLVMLAFLGWQQSWRDWFWPVFLGIHVAELIYEARLGGRGGGMIKFDDPNIRVATLAHIGGAAFGIVLWGVVNLLRKHVLTPEAAADDAAEKRRAENRKGRAGA</sequence>
<keyword evidence="3 5" id="KW-1133">Transmembrane helix</keyword>
<evidence type="ECO:0000256" key="4">
    <source>
        <dbReference type="ARBA" id="ARBA00023136"/>
    </source>
</evidence>
<feature type="domain" description="Peptidase S54 rhomboid" evidence="6">
    <location>
        <begin position="68"/>
        <end position="211"/>
    </location>
</feature>
<dbReference type="InterPro" id="IPR023826">
    <property type="entry name" value="Rhom-like_SP_proteobac"/>
</dbReference>
<evidence type="ECO:0000259" key="6">
    <source>
        <dbReference type="Pfam" id="PF01694"/>
    </source>
</evidence>
<evidence type="ECO:0000256" key="3">
    <source>
        <dbReference type="ARBA" id="ARBA00022989"/>
    </source>
</evidence>
<evidence type="ECO:0000256" key="5">
    <source>
        <dbReference type="SAM" id="Phobius"/>
    </source>
</evidence>
<proteinExistence type="predicted"/>
<keyword evidence="8" id="KW-1185">Reference proteome</keyword>
<feature type="transmembrane region" description="Helical" evidence="5">
    <location>
        <begin position="196"/>
        <end position="215"/>
    </location>
</feature>
<protein>
    <submittedName>
        <fullName evidence="7">Rhombosortase</fullName>
    </submittedName>
</protein>
<name>A0A2U8E3Y9_9BACT</name>
<dbReference type="AlphaFoldDB" id="A0A2U8E3Y9"/>
<evidence type="ECO:0000256" key="1">
    <source>
        <dbReference type="ARBA" id="ARBA00004141"/>
    </source>
</evidence>
<feature type="transmembrane region" description="Helical" evidence="5">
    <location>
        <begin position="160"/>
        <end position="175"/>
    </location>
</feature>
<accession>A0A2U8E3Y9</accession>
<dbReference type="KEGG" id="elut:CKA38_10125"/>
<dbReference type="Proteomes" id="UP000244896">
    <property type="component" value="Chromosome"/>
</dbReference>